<evidence type="ECO:0000256" key="1">
    <source>
        <dbReference type="SAM" id="Phobius"/>
    </source>
</evidence>
<dbReference type="PANTHER" id="PTHR14969:SF13">
    <property type="entry name" value="AT30094P"/>
    <property type="match status" value="1"/>
</dbReference>
<dbReference type="CDD" id="cd01610">
    <property type="entry name" value="PAP2_like"/>
    <property type="match status" value="1"/>
</dbReference>
<protein>
    <recommendedName>
        <fullName evidence="2">Phosphatidic acid phosphatase type 2/haloperoxidase domain-containing protein</fullName>
    </recommendedName>
</protein>
<dbReference type="SMART" id="SM00014">
    <property type="entry name" value="acidPPc"/>
    <property type="match status" value="1"/>
</dbReference>
<reference evidence="3" key="1">
    <citation type="submission" date="2018-05" db="EMBL/GenBank/DDBJ databases">
        <authorList>
            <person name="Lanie J.A."/>
            <person name="Ng W.-L."/>
            <person name="Kazmierczak K.M."/>
            <person name="Andrzejewski T.M."/>
            <person name="Davidsen T.M."/>
            <person name="Wayne K.J."/>
            <person name="Tettelin H."/>
            <person name="Glass J.I."/>
            <person name="Rusch D."/>
            <person name="Podicherti R."/>
            <person name="Tsui H.-C.T."/>
            <person name="Winkler M.E."/>
        </authorList>
    </citation>
    <scope>NUCLEOTIDE SEQUENCE</scope>
</reference>
<gene>
    <name evidence="3" type="ORF">METZ01_LOCUS26520</name>
</gene>
<dbReference type="InterPro" id="IPR036938">
    <property type="entry name" value="PAP2/HPO_sf"/>
</dbReference>
<dbReference type="AlphaFoldDB" id="A0A381Q2U1"/>
<sequence length="190" mass="21158">MSLASANSLSELDRRLSASLEGSNQLPLLDVSLEAFALTTPAVEWGWVFHQWQTNNSLEQYDLYKIGAFSLLTTYAAAGTVKYFIRRERPERKYQPRLWNTRITPSFPSGHVAASSAWATVAAHHFPKSAPLLTSYVILSVWSQVYVGNHYLSDAVAGTLLGWMMGRFALDKMGTNSAKASPYIQFSFSL</sequence>
<feature type="transmembrane region" description="Helical" evidence="1">
    <location>
        <begin position="66"/>
        <end position="85"/>
    </location>
</feature>
<dbReference type="SUPFAM" id="SSF48317">
    <property type="entry name" value="Acid phosphatase/Vanadium-dependent haloperoxidase"/>
    <property type="match status" value="1"/>
</dbReference>
<feature type="domain" description="Phosphatidic acid phosphatase type 2/haloperoxidase" evidence="2">
    <location>
        <begin position="64"/>
        <end position="170"/>
    </location>
</feature>
<evidence type="ECO:0000259" key="2">
    <source>
        <dbReference type="SMART" id="SM00014"/>
    </source>
</evidence>
<dbReference type="Gene3D" id="1.20.144.10">
    <property type="entry name" value="Phosphatidic acid phosphatase type 2/haloperoxidase"/>
    <property type="match status" value="1"/>
</dbReference>
<dbReference type="Pfam" id="PF01569">
    <property type="entry name" value="PAP2"/>
    <property type="match status" value="1"/>
</dbReference>
<keyword evidence="1" id="KW-0812">Transmembrane</keyword>
<keyword evidence="1" id="KW-1133">Transmembrane helix</keyword>
<name>A0A381Q2U1_9ZZZZ</name>
<keyword evidence="1" id="KW-0472">Membrane</keyword>
<dbReference type="InterPro" id="IPR000326">
    <property type="entry name" value="PAP2/HPO"/>
</dbReference>
<dbReference type="PANTHER" id="PTHR14969">
    <property type="entry name" value="SPHINGOSINE-1-PHOSPHATE PHOSPHOHYDROLASE"/>
    <property type="match status" value="1"/>
</dbReference>
<evidence type="ECO:0000313" key="3">
    <source>
        <dbReference type="EMBL" id="SUZ73666.1"/>
    </source>
</evidence>
<organism evidence="3">
    <name type="scientific">marine metagenome</name>
    <dbReference type="NCBI Taxonomy" id="408172"/>
    <lineage>
        <taxon>unclassified sequences</taxon>
        <taxon>metagenomes</taxon>
        <taxon>ecological metagenomes</taxon>
    </lineage>
</organism>
<dbReference type="EMBL" id="UINC01001186">
    <property type="protein sequence ID" value="SUZ73666.1"/>
    <property type="molecule type" value="Genomic_DNA"/>
</dbReference>
<accession>A0A381Q2U1</accession>
<proteinExistence type="predicted"/>